<dbReference type="InterPro" id="IPR036457">
    <property type="entry name" value="PPM-type-like_dom_sf"/>
</dbReference>
<dbReference type="AlphaFoldDB" id="A0A5N5GY49"/>
<comment type="caution">
    <text evidence="2">The sequence shown here is derived from an EMBL/GenBank/DDBJ whole genome shotgun (WGS) entry which is preliminary data.</text>
</comment>
<evidence type="ECO:0000256" key="1">
    <source>
        <dbReference type="RuleBase" id="RU366020"/>
    </source>
</evidence>
<keyword evidence="1" id="KW-0460">Magnesium</keyword>
<dbReference type="GO" id="GO:0046872">
    <property type="term" value="F:metal ion binding"/>
    <property type="evidence" value="ECO:0007669"/>
    <property type="project" value="UniProtKB-UniRule"/>
</dbReference>
<gene>
    <name evidence="2" type="ORF">D8674_013889</name>
</gene>
<dbReference type="EC" id="3.1.3.16" evidence="1"/>
<dbReference type="OrthoDB" id="60843at2759"/>
<sequence>MWSGILPKVNPTVCSRHLKTLLPCRGKLLSRSSGFLTLVFGDVYVDGLISSYELWASPPLIGIFGLSLIQAQCLNINQNKFNSRLISVHVGPWLRDIQTSSSLCNATGAAHNLTFDGNSNDEQPANSTILSDQPKALMLLSGSCYLPHPDKEATGGEDAHFICEDAQAIGVADGVGGWADVGVNAGFFSCELMSHSVRAIQEEPEGCFNPVRVLKKAHSCTKSKGSSTACIIGLTEKSSIYIVIADCKLYLYISGTLYMHRSAVAISTAAQDAGFRYYGGKLDGITVVMSYITGSTKV</sequence>
<reference evidence="2 3" key="3">
    <citation type="submission" date="2019-11" db="EMBL/GenBank/DDBJ databases">
        <title>A de novo genome assembly of a pear dwarfing rootstock.</title>
        <authorList>
            <person name="Wang F."/>
            <person name="Wang J."/>
            <person name="Li S."/>
            <person name="Zhang Y."/>
            <person name="Fang M."/>
            <person name="Ma L."/>
            <person name="Zhao Y."/>
            <person name="Jiang S."/>
        </authorList>
    </citation>
    <scope>NUCLEOTIDE SEQUENCE [LARGE SCALE GENOMIC DNA]</scope>
    <source>
        <strain evidence="2">S2</strain>
        <tissue evidence="2">Leaf</tissue>
    </source>
</reference>
<protein>
    <recommendedName>
        <fullName evidence="1">Protein phosphatase</fullName>
        <ecNumber evidence="1">3.1.3.16</ecNumber>
    </recommendedName>
</protein>
<name>A0A5N5GY49_9ROSA</name>
<comment type="catalytic activity">
    <reaction evidence="1">
        <text>O-phospho-L-threonyl-[protein] + H2O = L-threonyl-[protein] + phosphate</text>
        <dbReference type="Rhea" id="RHEA:47004"/>
        <dbReference type="Rhea" id="RHEA-COMP:11060"/>
        <dbReference type="Rhea" id="RHEA-COMP:11605"/>
        <dbReference type="ChEBI" id="CHEBI:15377"/>
        <dbReference type="ChEBI" id="CHEBI:30013"/>
        <dbReference type="ChEBI" id="CHEBI:43474"/>
        <dbReference type="ChEBI" id="CHEBI:61977"/>
        <dbReference type="EC" id="3.1.3.16"/>
    </reaction>
</comment>
<proteinExistence type="inferred from homology"/>
<comment type="similarity">
    <text evidence="1">Belongs to the PP2C family.</text>
</comment>
<dbReference type="SUPFAM" id="SSF81606">
    <property type="entry name" value="PP2C-like"/>
    <property type="match status" value="1"/>
</dbReference>
<keyword evidence="1" id="KW-0378">Hydrolase</keyword>
<comment type="cofactor">
    <cofactor evidence="1">
        <name>Mg(2+)</name>
        <dbReference type="ChEBI" id="CHEBI:18420"/>
    </cofactor>
</comment>
<comment type="cofactor">
    <cofactor evidence="1">
        <name>Mn(2+)</name>
        <dbReference type="ChEBI" id="CHEBI:29035"/>
    </cofactor>
</comment>
<evidence type="ECO:0000313" key="3">
    <source>
        <dbReference type="Proteomes" id="UP000327157"/>
    </source>
</evidence>
<dbReference type="PANTHER" id="PTHR12320">
    <property type="entry name" value="PROTEIN PHOSPHATASE 2C"/>
    <property type="match status" value="1"/>
</dbReference>
<dbReference type="EMBL" id="SMOL01000401">
    <property type="protein sequence ID" value="KAB2618020.1"/>
    <property type="molecule type" value="Genomic_DNA"/>
</dbReference>
<dbReference type="Gene3D" id="3.60.40.10">
    <property type="entry name" value="PPM-type phosphatase domain"/>
    <property type="match status" value="1"/>
</dbReference>
<accession>A0A5N5GY49</accession>
<dbReference type="PANTHER" id="PTHR12320:SF88">
    <property type="entry name" value="PROTEIN PHOSPHATASE"/>
    <property type="match status" value="1"/>
</dbReference>
<keyword evidence="3" id="KW-1185">Reference proteome</keyword>
<dbReference type="Proteomes" id="UP000327157">
    <property type="component" value="Chromosome 15"/>
</dbReference>
<dbReference type="GO" id="GO:0004722">
    <property type="term" value="F:protein serine/threonine phosphatase activity"/>
    <property type="evidence" value="ECO:0007669"/>
    <property type="project" value="UniProtKB-EC"/>
</dbReference>
<keyword evidence="1" id="KW-0464">Manganese</keyword>
<keyword evidence="1" id="KW-0904">Protein phosphatase</keyword>
<keyword evidence="1" id="KW-0479">Metal-binding</keyword>
<evidence type="ECO:0000313" key="2">
    <source>
        <dbReference type="EMBL" id="KAB2618020.1"/>
    </source>
</evidence>
<comment type="catalytic activity">
    <reaction evidence="1">
        <text>O-phospho-L-seryl-[protein] + H2O = L-seryl-[protein] + phosphate</text>
        <dbReference type="Rhea" id="RHEA:20629"/>
        <dbReference type="Rhea" id="RHEA-COMP:9863"/>
        <dbReference type="Rhea" id="RHEA-COMP:11604"/>
        <dbReference type="ChEBI" id="CHEBI:15377"/>
        <dbReference type="ChEBI" id="CHEBI:29999"/>
        <dbReference type="ChEBI" id="CHEBI:43474"/>
        <dbReference type="ChEBI" id="CHEBI:83421"/>
        <dbReference type="EC" id="3.1.3.16"/>
    </reaction>
</comment>
<dbReference type="InterPro" id="IPR039123">
    <property type="entry name" value="PPTC7"/>
</dbReference>
<reference evidence="2 3" key="1">
    <citation type="submission" date="2019-09" db="EMBL/GenBank/DDBJ databases">
        <authorList>
            <person name="Ou C."/>
        </authorList>
    </citation>
    <scope>NUCLEOTIDE SEQUENCE [LARGE SCALE GENOMIC DNA]</scope>
    <source>
        <strain evidence="2">S2</strain>
        <tissue evidence="2">Leaf</tissue>
    </source>
</reference>
<organism evidence="2 3">
    <name type="scientific">Pyrus ussuriensis x Pyrus communis</name>
    <dbReference type="NCBI Taxonomy" id="2448454"/>
    <lineage>
        <taxon>Eukaryota</taxon>
        <taxon>Viridiplantae</taxon>
        <taxon>Streptophyta</taxon>
        <taxon>Embryophyta</taxon>
        <taxon>Tracheophyta</taxon>
        <taxon>Spermatophyta</taxon>
        <taxon>Magnoliopsida</taxon>
        <taxon>eudicotyledons</taxon>
        <taxon>Gunneridae</taxon>
        <taxon>Pentapetalae</taxon>
        <taxon>rosids</taxon>
        <taxon>fabids</taxon>
        <taxon>Rosales</taxon>
        <taxon>Rosaceae</taxon>
        <taxon>Amygdaloideae</taxon>
        <taxon>Maleae</taxon>
        <taxon>Pyrus</taxon>
    </lineage>
</organism>
<reference evidence="3" key="2">
    <citation type="submission" date="2019-10" db="EMBL/GenBank/DDBJ databases">
        <title>A de novo genome assembly of a pear dwarfing rootstock.</title>
        <authorList>
            <person name="Wang F."/>
            <person name="Wang J."/>
            <person name="Li S."/>
            <person name="Zhang Y."/>
            <person name="Fang M."/>
            <person name="Ma L."/>
            <person name="Zhao Y."/>
            <person name="Jiang S."/>
        </authorList>
    </citation>
    <scope>NUCLEOTIDE SEQUENCE [LARGE SCALE GENOMIC DNA]</scope>
</reference>